<name>A0A561XPR7_ACIDE</name>
<dbReference type="EMBL" id="JAVDTL010000003">
    <property type="protein sequence ID" value="MDR6767010.1"/>
    <property type="molecule type" value="Genomic_DNA"/>
</dbReference>
<organism evidence="10 11">
    <name type="scientific">Acidovorax delafieldii</name>
    <name type="common">Pseudomonas delafieldii</name>
    <dbReference type="NCBI Taxonomy" id="47920"/>
    <lineage>
        <taxon>Bacteria</taxon>
        <taxon>Pseudomonadati</taxon>
        <taxon>Pseudomonadota</taxon>
        <taxon>Betaproteobacteria</taxon>
        <taxon>Burkholderiales</taxon>
        <taxon>Comamonadaceae</taxon>
        <taxon>Acidovorax</taxon>
    </lineage>
</organism>
<keyword evidence="3" id="KW-1003">Cell membrane</keyword>
<evidence type="ECO:0000256" key="7">
    <source>
        <dbReference type="SAM" id="Phobius"/>
    </source>
</evidence>
<evidence type="ECO:0000256" key="6">
    <source>
        <dbReference type="ARBA" id="ARBA00023136"/>
    </source>
</evidence>
<dbReference type="PANTHER" id="PTHR33884">
    <property type="entry name" value="UPF0410 PROTEIN YMGE"/>
    <property type="match status" value="1"/>
</dbReference>
<dbReference type="PANTHER" id="PTHR33884:SF7">
    <property type="entry name" value="BSL8023 PROTEIN"/>
    <property type="match status" value="1"/>
</dbReference>
<evidence type="ECO:0000256" key="3">
    <source>
        <dbReference type="ARBA" id="ARBA00022475"/>
    </source>
</evidence>
<reference evidence="10 11" key="1">
    <citation type="journal article" date="2015" name="Stand. Genomic Sci.">
        <title>Genomic Encyclopedia of Bacterial and Archaeal Type Strains, Phase III: the genomes of soil and plant-associated and newly described type strains.</title>
        <authorList>
            <person name="Whitman W.B."/>
            <person name="Woyke T."/>
            <person name="Klenk H.P."/>
            <person name="Zhou Y."/>
            <person name="Lilburn T.G."/>
            <person name="Beck B.J."/>
            <person name="De Vos P."/>
            <person name="Vandamme P."/>
            <person name="Eisen J.A."/>
            <person name="Garrity G."/>
            <person name="Hugenholtz P."/>
            <person name="Kyrpides N.C."/>
        </authorList>
    </citation>
    <scope>NUCLEOTIDE SEQUENCE [LARGE SCALE GENOMIC DNA]</scope>
    <source>
        <strain evidence="10 11">DSM 64</strain>
    </source>
</reference>
<evidence type="ECO:0000313" key="9">
    <source>
        <dbReference type="EMBL" id="MDR6838274.1"/>
    </source>
</evidence>
<dbReference type="EMBL" id="JAVDTS010000004">
    <property type="protein sequence ID" value="MDR6838274.1"/>
    <property type="molecule type" value="Genomic_DNA"/>
</dbReference>
<evidence type="ECO:0000313" key="11">
    <source>
        <dbReference type="Proteomes" id="UP000321485"/>
    </source>
</evidence>
<keyword evidence="12" id="KW-1185">Reference proteome</keyword>
<dbReference type="AlphaFoldDB" id="A0A561XPR7"/>
<dbReference type="Proteomes" id="UP000321485">
    <property type="component" value="Unassembled WGS sequence"/>
</dbReference>
<gene>
    <name evidence="10" type="ORF">ATF69_2052</name>
    <name evidence="8" type="ORF">J2W88_002285</name>
    <name evidence="9" type="ORF">J2W93_003115</name>
</gene>
<dbReference type="Proteomes" id="UP001253458">
    <property type="component" value="Unassembled WGS sequence"/>
</dbReference>
<feature type="transmembrane region" description="Helical" evidence="7">
    <location>
        <begin position="30"/>
        <end position="48"/>
    </location>
</feature>
<accession>A0A561XPR7</accession>
<feature type="transmembrane region" description="Helical" evidence="7">
    <location>
        <begin position="60"/>
        <end position="79"/>
    </location>
</feature>
<reference evidence="8 12" key="3">
    <citation type="submission" date="2023-07" db="EMBL/GenBank/DDBJ databases">
        <title>Sorghum-associated microbial communities from plants grown in Nebraska, USA.</title>
        <authorList>
            <person name="Schachtman D."/>
        </authorList>
    </citation>
    <scope>NUCLEOTIDE SEQUENCE</scope>
    <source>
        <strain evidence="9 12">BE105</strain>
        <strain evidence="8">BE69</strain>
    </source>
</reference>
<dbReference type="GO" id="GO:0005886">
    <property type="term" value="C:plasma membrane"/>
    <property type="evidence" value="ECO:0007669"/>
    <property type="project" value="UniProtKB-SubCell"/>
</dbReference>
<dbReference type="RefSeq" id="WP_056062936.1">
    <property type="nucleotide sequence ID" value="NZ_CAXUPI020000002.1"/>
</dbReference>
<sequence>MLSLLGMLLIGLVVGLIARAVKPGDDKLGWIMTALLGVAGSFLASYVGMAMGWYAQGDSAGWIASVLGAVALLVVYGLVKGKS</sequence>
<dbReference type="GeneID" id="51111119"/>
<evidence type="ECO:0000256" key="2">
    <source>
        <dbReference type="ARBA" id="ARBA00011006"/>
    </source>
</evidence>
<comment type="similarity">
    <text evidence="2">Belongs to the UPF0410 family.</text>
</comment>
<evidence type="ECO:0000313" key="8">
    <source>
        <dbReference type="EMBL" id="MDR6767010.1"/>
    </source>
</evidence>
<dbReference type="Proteomes" id="UP001249076">
    <property type="component" value="Unassembled WGS sequence"/>
</dbReference>
<evidence type="ECO:0000256" key="4">
    <source>
        <dbReference type="ARBA" id="ARBA00022692"/>
    </source>
</evidence>
<dbReference type="EMBL" id="VJWE01000012">
    <property type="protein sequence ID" value="TWG38112.1"/>
    <property type="molecule type" value="Genomic_DNA"/>
</dbReference>
<proteinExistence type="inferred from homology"/>
<evidence type="ECO:0000256" key="5">
    <source>
        <dbReference type="ARBA" id="ARBA00022989"/>
    </source>
</evidence>
<keyword evidence="5 7" id="KW-1133">Transmembrane helix</keyword>
<dbReference type="InterPro" id="IPR007341">
    <property type="entry name" value="Transgly_assoc"/>
</dbReference>
<comment type="caution">
    <text evidence="10">The sequence shown here is derived from an EMBL/GenBank/DDBJ whole genome shotgun (WGS) entry which is preliminary data.</text>
</comment>
<keyword evidence="6 7" id="KW-0472">Membrane</keyword>
<reference evidence="10" key="2">
    <citation type="submission" date="2019-07" db="EMBL/GenBank/DDBJ databases">
        <authorList>
            <person name="Goeker M."/>
            <person name="Huntemann M."/>
            <person name="Clum A."/>
            <person name="Pillay M."/>
            <person name="Palaniappan K."/>
            <person name="Varghese N."/>
            <person name="Mikhailova N."/>
            <person name="Stamatis D."/>
            <person name="Reddy T."/>
            <person name="Daum C."/>
            <person name="Shapiro N."/>
            <person name="Ivanova N."/>
            <person name="Kyrpides N."/>
            <person name="Woyke T."/>
        </authorList>
    </citation>
    <scope>NUCLEOTIDE SEQUENCE</scope>
    <source>
        <strain evidence="10">DSM 64</strain>
    </source>
</reference>
<evidence type="ECO:0000313" key="10">
    <source>
        <dbReference type="EMBL" id="TWG38112.1"/>
    </source>
</evidence>
<protein>
    <submittedName>
        <fullName evidence="8 10">Membrane protein YeaQ/YmgE (Transglycosylase-associated protein family)</fullName>
    </submittedName>
</protein>
<dbReference type="Pfam" id="PF04226">
    <property type="entry name" value="Transgly_assoc"/>
    <property type="match status" value="1"/>
</dbReference>
<evidence type="ECO:0000313" key="12">
    <source>
        <dbReference type="Proteomes" id="UP001249076"/>
    </source>
</evidence>
<comment type="subcellular location">
    <subcellularLocation>
        <location evidence="1">Cell membrane</location>
        <topology evidence="1">Multi-pass membrane protein</topology>
    </subcellularLocation>
</comment>
<evidence type="ECO:0000256" key="1">
    <source>
        <dbReference type="ARBA" id="ARBA00004651"/>
    </source>
</evidence>
<keyword evidence="4 7" id="KW-0812">Transmembrane</keyword>